<feature type="region of interest" description="Disordered" evidence="2">
    <location>
        <begin position="698"/>
        <end position="802"/>
    </location>
</feature>
<reference evidence="5" key="1">
    <citation type="submission" date="2025-08" db="UniProtKB">
        <authorList>
            <consortium name="RefSeq"/>
        </authorList>
    </citation>
    <scope>IDENTIFICATION</scope>
    <source>
        <tissue evidence="5">Whole Larva</tissue>
    </source>
</reference>
<evidence type="ECO:0000313" key="5">
    <source>
        <dbReference type="RefSeq" id="XP_017785802.1"/>
    </source>
</evidence>
<dbReference type="PANTHER" id="PTHR12048:SF0">
    <property type="entry name" value="CCAAT_ENHANCER-BINDING PROTEIN ZETA"/>
    <property type="match status" value="1"/>
</dbReference>
<dbReference type="GeneID" id="108568960"/>
<accession>A0ABM1NG52</accession>
<keyword evidence="4" id="KW-1185">Reference proteome</keyword>
<dbReference type="PANTHER" id="PTHR12048">
    <property type="entry name" value="CCAAT-BINDING FACTOR-RELATED"/>
    <property type="match status" value="1"/>
</dbReference>
<dbReference type="Pfam" id="PF03914">
    <property type="entry name" value="CBF"/>
    <property type="match status" value="1"/>
</dbReference>
<organism evidence="4 5">
    <name type="scientific">Nicrophorus vespilloides</name>
    <name type="common">Boreal carrion beetle</name>
    <dbReference type="NCBI Taxonomy" id="110193"/>
    <lineage>
        <taxon>Eukaryota</taxon>
        <taxon>Metazoa</taxon>
        <taxon>Ecdysozoa</taxon>
        <taxon>Arthropoda</taxon>
        <taxon>Hexapoda</taxon>
        <taxon>Insecta</taxon>
        <taxon>Pterygota</taxon>
        <taxon>Neoptera</taxon>
        <taxon>Endopterygota</taxon>
        <taxon>Coleoptera</taxon>
        <taxon>Polyphaga</taxon>
        <taxon>Staphyliniformia</taxon>
        <taxon>Silphidae</taxon>
        <taxon>Nicrophorinae</taxon>
        <taxon>Nicrophorus</taxon>
    </lineage>
</organism>
<gene>
    <name evidence="5" type="primary">LOC108568960</name>
</gene>
<feature type="domain" description="CCAAT-binding factor" evidence="3">
    <location>
        <begin position="364"/>
        <end position="576"/>
    </location>
</feature>
<feature type="region of interest" description="Disordered" evidence="2">
    <location>
        <begin position="816"/>
        <end position="899"/>
    </location>
</feature>
<dbReference type="SUPFAM" id="SSF48371">
    <property type="entry name" value="ARM repeat"/>
    <property type="match status" value="1"/>
</dbReference>
<protein>
    <submittedName>
        <fullName evidence="5">CCAAT/enhancer-binding protein zeta</fullName>
    </submittedName>
</protein>
<evidence type="ECO:0000259" key="3">
    <source>
        <dbReference type="Pfam" id="PF03914"/>
    </source>
</evidence>
<proteinExistence type="inferred from homology"/>
<dbReference type="InterPro" id="IPR016024">
    <property type="entry name" value="ARM-type_fold"/>
</dbReference>
<name>A0ABM1NG52_NICVS</name>
<feature type="compositionally biased region" description="Basic and acidic residues" evidence="2">
    <location>
        <begin position="834"/>
        <end position="859"/>
    </location>
</feature>
<dbReference type="RefSeq" id="XP_017785802.1">
    <property type="nucleotide sequence ID" value="XM_017930313.1"/>
</dbReference>
<dbReference type="InterPro" id="IPR040155">
    <property type="entry name" value="CEBPZ/Mak21-like"/>
</dbReference>
<feature type="compositionally biased region" description="Acidic residues" evidence="2">
    <location>
        <begin position="726"/>
        <end position="785"/>
    </location>
</feature>
<feature type="compositionally biased region" description="Basic residues" evidence="2">
    <location>
        <begin position="884"/>
        <end position="899"/>
    </location>
</feature>
<evidence type="ECO:0000313" key="4">
    <source>
        <dbReference type="Proteomes" id="UP000695000"/>
    </source>
</evidence>
<dbReference type="InterPro" id="IPR005612">
    <property type="entry name" value="CCAAT-binding_factor"/>
</dbReference>
<comment type="similarity">
    <text evidence="1">Belongs to the CBF/MAK21 family.</text>
</comment>
<sequence>MKIKFTDNDEEEVYDEDEAHEERKAKWYHEFPADIQCEPVADELMIKLKDEAKKCLDSDSAAYNIKSAKINSNYGWMKTVMSKGAVSDKIAAHTIMIQDDPVCNLEKIWNLIGMVKVGKKKECIVVIETLTELFLSDLLVPDRKLKLFHQRPLGKLNDLSSGNTKTRNKYLCHWYFEDQLKEAYTNFVQALNTTAHDSVDANREKAITSMTNLLIGNAEQENNLLSHIVNKLGDPSLKVASKTLYCLTQLLRKHSNMQTVVLKEVEKIMFRQNIGQKAQYYCLCFIIQFHLTHQDPQIAAKLISIYISFFNKAITDGDVDSKMMSALLIGVKRAFPYAKIELETLQKHFDTLYRVFHVAKFSVSLNALCLLHQISDVSNTLSDRYYSALYKMLIDPNFSKSTQQAILLNLVYKSLMKDTKKNRILAFIKRLLQICHYCQPNFACGILFLISHVITKDKTLFIVELKSHVSTYNSDDEDDEEKYVDIKDELDEREVQIADVTCEEDKDFEVVVVSEEKGNKPKVAGWFHAGVSTKQKKCSKNEATVRNPLYADAEKKAYTELVTLKEHYHPTVALFANKLINGEKIIYSGDPLKDFQIIRFLDRFSFKNPKKVEDLPSHDPTFGKRKMYQPTGLKAVSVTSSNYVTQDQKEIPVDELFLHSYMQHKYKDRDIKEEEEDDIESVASDEFEEMLDKMSGFKHTENDEDMDFMDDYGTTVKNKKESKKDDDEEEEEDNDEENGDLNDDDDEEDWSDEEFSNGDMGDMDVDDDDDGSIDMFGDDDDDEDNVMSFNKKNKKKAKGGKSVFASAEEFAHLLEEEGSSKVAPGSSNQVQNSDKADVRQLDWEEKRNRWLHNKGEFKGKGGKKFNNGKKPFGKPGGNKGNGVFKKRPSTFKGKNKKQK</sequence>
<evidence type="ECO:0000256" key="2">
    <source>
        <dbReference type="SAM" id="MobiDB-lite"/>
    </source>
</evidence>
<evidence type="ECO:0000256" key="1">
    <source>
        <dbReference type="ARBA" id="ARBA00007797"/>
    </source>
</evidence>
<dbReference type="Proteomes" id="UP000695000">
    <property type="component" value="Unplaced"/>
</dbReference>